<organism evidence="2 3">
    <name type="scientific">Marinicrinis lubricantis</name>
    <dbReference type="NCBI Taxonomy" id="2086470"/>
    <lineage>
        <taxon>Bacteria</taxon>
        <taxon>Bacillati</taxon>
        <taxon>Bacillota</taxon>
        <taxon>Bacilli</taxon>
        <taxon>Bacillales</taxon>
        <taxon>Paenibacillaceae</taxon>
    </lineage>
</organism>
<feature type="transmembrane region" description="Helical" evidence="1">
    <location>
        <begin position="88"/>
        <end position="109"/>
    </location>
</feature>
<proteinExistence type="predicted"/>
<dbReference type="Pfam" id="PF03419">
    <property type="entry name" value="Peptidase_U4"/>
    <property type="match status" value="1"/>
</dbReference>
<dbReference type="RefSeq" id="WP_379895424.1">
    <property type="nucleotide sequence ID" value="NZ_JBHSQV010000174.1"/>
</dbReference>
<accession>A0ABW1IT01</accession>
<keyword evidence="1" id="KW-1133">Transmembrane helix</keyword>
<name>A0ABW1IT01_9BACL</name>
<dbReference type="EMBL" id="JBHSQV010000174">
    <property type="protein sequence ID" value="MFC5987988.1"/>
    <property type="molecule type" value="Genomic_DNA"/>
</dbReference>
<dbReference type="NCBIfam" id="TIGR02854">
    <property type="entry name" value="spore_II_GA"/>
    <property type="match status" value="1"/>
</dbReference>
<keyword evidence="1" id="KW-0812">Transmembrane</keyword>
<comment type="caution">
    <text evidence="2">The sequence shown here is derived from an EMBL/GenBank/DDBJ whole genome shotgun (WGS) entry which is preliminary data.</text>
</comment>
<feature type="transmembrane region" description="Helical" evidence="1">
    <location>
        <begin position="129"/>
        <end position="152"/>
    </location>
</feature>
<dbReference type="Proteomes" id="UP001596250">
    <property type="component" value="Unassembled WGS sequence"/>
</dbReference>
<dbReference type="PIRSF" id="PIRSF018571">
    <property type="entry name" value="SpoIIGA"/>
    <property type="match status" value="1"/>
</dbReference>
<evidence type="ECO:0000313" key="3">
    <source>
        <dbReference type="Proteomes" id="UP001596250"/>
    </source>
</evidence>
<keyword evidence="3" id="KW-1185">Reference proteome</keyword>
<evidence type="ECO:0000313" key="2">
    <source>
        <dbReference type="EMBL" id="MFC5987988.1"/>
    </source>
</evidence>
<feature type="transmembrane region" description="Helical" evidence="1">
    <location>
        <begin position="61"/>
        <end position="81"/>
    </location>
</feature>
<dbReference type="InterPro" id="IPR005081">
    <property type="entry name" value="SpoIIGA"/>
</dbReference>
<protein>
    <submittedName>
        <fullName evidence="2">Sigma-E processing peptidase SpoIIGA</fullName>
    </submittedName>
</protein>
<feature type="transmembrane region" description="Helical" evidence="1">
    <location>
        <begin position="36"/>
        <end position="55"/>
    </location>
</feature>
<evidence type="ECO:0000256" key="1">
    <source>
        <dbReference type="SAM" id="Phobius"/>
    </source>
</evidence>
<sequence length="310" mass="35032">MVIYADIVFLTNLLIDTVTLSVTAWTQKIKIRPVRLFAASSLGAAYVIMMFFPVLSSMYTLGIKFLFSAAMVMIAFGFHSLQFVFRNLVSFYIVNFVAGGGIFAIYYMYQSQHEVVNGILVSLFGTKQLHFKTTLILVIILLIILMAAYRYLVRTTGKRQAIQQFIVEMEVRLEEHTLTCQGLIDTGNRLYDPLTSSPVVIVEFSLLKDILPPTMKEGVQGDMKDLLPYLEDESVPFRDRLRFVPYRGVQKGTQFMLALKPDQVLIHHGEQKFQKEKVLLGIRGDALSSEGKFQAIIHPDLLEGDVSQSA</sequence>
<gene>
    <name evidence="2" type="primary">spoIIGA</name>
    <name evidence="2" type="ORF">ACFPXP_16405</name>
</gene>
<reference evidence="3" key="1">
    <citation type="journal article" date="2019" name="Int. J. Syst. Evol. Microbiol.">
        <title>The Global Catalogue of Microorganisms (GCM) 10K type strain sequencing project: providing services to taxonomists for standard genome sequencing and annotation.</title>
        <authorList>
            <consortium name="The Broad Institute Genomics Platform"/>
            <consortium name="The Broad Institute Genome Sequencing Center for Infectious Disease"/>
            <person name="Wu L."/>
            <person name="Ma J."/>
        </authorList>
    </citation>
    <scope>NUCLEOTIDE SEQUENCE [LARGE SCALE GENOMIC DNA]</scope>
    <source>
        <strain evidence="3">CCM 8749</strain>
    </source>
</reference>
<keyword evidence="1" id="KW-0472">Membrane</keyword>